<dbReference type="EMBL" id="FOUE01000002">
    <property type="protein sequence ID" value="SFM21257.1"/>
    <property type="molecule type" value="Genomic_DNA"/>
</dbReference>
<gene>
    <name evidence="1" type="ORF">SAMN04487963_1739</name>
</gene>
<dbReference type="OrthoDB" id="9814037at2"/>
<keyword evidence="2" id="KW-1185">Reference proteome</keyword>
<evidence type="ECO:0000313" key="2">
    <source>
        <dbReference type="Proteomes" id="UP000198519"/>
    </source>
</evidence>
<dbReference type="RefSeq" id="WP_092021610.1">
    <property type="nucleotide sequence ID" value="NZ_FOUE01000002.1"/>
</dbReference>
<accession>A0A1I4P156</accession>
<protein>
    <submittedName>
        <fullName evidence="1">Transcription factor zinc-finger</fullName>
    </submittedName>
</protein>
<reference evidence="2" key="1">
    <citation type="submission" date="2016-10" db="EMBL/GenBank/DDBJ databases">
        <authorList>
            <person name="Varghese N."/>
            <person name="Submissions S."/>
        </authorList>
    </citation>
    <scope>NUCLEOTIDE SEQUENCE [LARGE SCALE GENOMIC DNA]</scope>
    <source>
        <strain evidence="2">CGMCC 1.7061</strain>
    </source>
</reference>
<dbReference type="AlphaFoldDB" id="A0A1I4P156"/>
<keyword evidence="1" id="KW-0862">Zinc</keyword>
<keyword evidence="1" id="KW-0479">Metal-binding</keyword>
<dbReference type="STRING" id="488535.SAMN04487963_1739"/>
<sequence>MKCPKCKSTDLKPTKLDDSLPVMGCTECDGASVSLLYYRDWAERTIPTEPDEQIAATEAAAEEITVEPDTATALSCPKCAKLMTKYTISSAHRNRIDLCGSCDEAWLDGSEWTLLKSLELAHKLPKVFTDQWQRKVRDQKMEALKVERLKNVVGAEAAEKAVTFKTWLKDQEHKSAIVQFVGSD</sequence>
<name>A0A1I4P156_9GAMM</name>
<evidence type="ECO:0000313" key="1">
    <source>
        <dbReference type="EMBL" id="SFM21257.1"/>
    </source>
</evidence>
<organism evidence="1 2">
    <name type="scientific">Marinobacter zhejiangensis</name>
    <dbReference type="NCBI Taxonomy" id="488535"/>
    <lineage>
        <taxon>Bacteria</taxon>
        <taxon>Pseudomonadati</taxon>
        <taxon>Pseudomonadota</taxon>
        <taxon>Gammaproteobacteria</taxon>
        <taxon>Pseudomonadales</taxon>
        <taxon>Marinobacteraceae</taxon>
        <taxon>Marinobacter</taxon>
    </lineage>
</organism>
<keyword evidence="1" id="KW-0863">Zinc-finger</keyword>
<proteinExistence type="predicted"/>
<dbReference type="GO" id="GO:0008270">
    <property type="term" value="F:zinc ion binding"/>
    <property type="evidence" value="ECO:0007669"/>
    <property type="project" value="UniProtKB-KW"/>
</dbReference>
<dbReference type="Proteomes" id="UP000198519">
    <property type="component" value="Unassembled WGS sequence"/>
</dbReference>